<proteinExistence type="predicted"/>
<gene>
    <name evidence="2" type="ORF">BXY45_116102</name>
</gene>
<feature type="compositionally biased region" description="Basic residues" evidence="1">
    <location>
        <begin position="13"/>
        <end position="34"/>
    </location>
</feature>
<dbReference type="Proteomes" id="UP000245469">
    <property type="component" value="Unassembled WGS sequence"/>
</dbReference>
<feature type="region of interest" description="Disordered" evidence="1">
    <location>
        <begin position="1"/>
        <end position="81"/>
    </location>
</feature>
<keyword evidence="3" id="KW-1185">Reference proteome</keyword>
<name>A0A316A4X5_9ACTN</name>
<dbReference type="EMBL" id="QGDQ01000016">
    <property type="protein sequence ID" value="PWJ52966.1"/>
    <property type="molecule type" value="Genomic_DNA"/>
</dbReference>
<evidence type="ECO:0000313" key="3">
    <source>
        <dbReference type="Proteomes" id="UP000245469"/>
    </source>
</evidence>
<evidence type="ECO:0000313" key="2">
    <source>
        <dbReference type="EMBL" id="PWJ52966.1"/>
    </source>
</evidence>
<dbReference type="AlphaFoldDB" id="A0A316A4X5"/>
<accession>A0A316A4X5</accession>
<sequence length="348" mass="36952">MRVAPAGEYGLRVAKKKVHRPKKANAQKPRRRPLGRGSGPVVDDSLLNDGWVSDPAAQQFLGPGDPLDLARDGYEDDPETAAERESRLALLAEVESIPPERVAAALLANPLVAHLGEVLLSGADDDGDPVVVRPEGLRPPDEEEVAVLNRWSRAALLLQDRTEADELAAEWRAGGEAQLLAARAVLAQHLMAVVEGDDSAIQEDSLAWLGGAAGSVEQTGDLSALDPSALTPGARDELADALKDVERGEVIIDLIARLALTGTTSLDEVIGESIATEEVLHDVRLLAFTGFLTLDPGDPDDDPVVTVRVDPDLRGVLLDIADDLVNALHDDDLDGLDDLDDVGVDPRA</sequence>
<comment type="caution">
    <text evidence="2">The sequence shown here is derived from an EMBL/GenBank/DDBJ whole genome shotgun (WGS) entry which is preliminary data.</text>
</comment>
<evidence type="ECO:0000256" key="1">
    <source>
        <dbReference type="SAM" id="MobiDB-lite"/>
    </source>
</evidence>
<organism evidence="2 3">
    <name type="scientific">Quadrisphaera granulorum</name>
    <dbReference type="NCBI Taxonomy" id="317664"/>
    <lineage>
        <taxon>Bacteria</taxon>
        <taxon>Bacillati</taxon>
        <taxon>Actinomycetota</taxon>
        <taxon>Actinomycetes</taxon>
        <taxon>Kineosporiales</taxon>
        <taxon>Kineosporiaceae</taxon>
        <taxon>Quadrisphaera</taxon>
    </lineage>
</organism>
<protein>
    <submittedName>
        <fullName evidence="2">Uncharacterized protein</fullName>
    </submittedName>
</protein>
<reference evidence="2 3" key="1">
    <citation type="submission" date="2018-03" db="EMBL/GenBank/DDBJ databases">
        <title>Genomic Encyclopedia of Archaeal and Bacterial Type Strains, Phase II (KMG-II): from individual species to whole genera.</title>
        <authorList>
            <person name="Goeker M."/>
        </authorList>
    </citation>
    <scope>NUCLEOTIDE SEQUENCE [LARGE SCALE GENOMIC DNA]</scope>
    <source>
        <strain evidence="2 3">DSM 44889</strain>
    </source>
</reference>